<organism evidence="7">
    <name type="scientific">Rodentolepis nana</name>
    <name type="common">Dwarf tapeworm</name>
    <name type="synonym">Hymenolepis nana</name>
    <dbReference type="NCBI Taxonomy" id="102285"/>
    <lineage>
        <taxon>Eukaryota</taxon>
        <taxon>Metazoa</taxon>
        <taxon>Spiralia</taxon>
        <taxon>Lophotrochozoa</taxon>
        <taxon>Platyhelminthes</taxon>
        <taxon>Cestoda</taxon>
        <taxon>Eucestoda</taxon>
        <taxon>Cyclophyllidea</taxon>
        <taxon>Hymenolepididae</taxon>
        <taxon>Rodentolepis</taxon>
    </lineage>
</organism>
<dbReference type="InterPro" id="IPR024826">
    <property type="entry name" value="DNA_pol_delta/II_ssu"/>
</dbReference>
<dbReference type="Proteomes" id="UP000278807">
    <property type="component" value="Unassembled WGS sequence"/>
</dbReference>
<sequence length="474" mass="51437">MAISVSSVRRERFHIPLGSCLFQSQFAGIYLARLKSSKSRLLKLASNRYPNLAVRSLADVEPDEECIIIGTIFRSCPQKPSIIKQLAQMEQIGSQLLLESQNNQQSLSSRLAGLEDEFFLEDEVQRISLDIQSQDLAGRLTTGVVACIMGVQPSKSLGSFIVKEATFIEPQPQKSISGVNFVGASHPSFDTGFWVGFVSGLGFTASADGGCHGHELALSLLGDFLRENKLSRLFVLGDCIRASAAGGLETLGVIQQARFLTRKTDADSVLAMSALDTWLSDLPLGDGFTVQLQPGVSDCVSQLLPQQPFHSLLFPKTVGRFGKGEDALISTTNPCITEVFARTILTSSGQNISDVYKYTSSGDVLDCMESILQWGHLAPTCPDTIFSYPQTESDSLLLHTDPDTGSCADYPDIFAAGNQPMAGFRRASLKTGSSDKEGALLLSVPRFDVTFTIVLLELESLRCLPVKFDLSQIE</sequence>
<dbReference type="GO" id="GO:0043625">
    <property type="term" value="C:delta DNA polymerase complex"/>
    <property type="evidence" value="ECO:0007669"/>
    <property type="project" value="TreeGrafter"/>
</dbReference>
<feature type="domain" description="DNA polymerase alpha/delta/epsilon subunit B" evidence="3">
    <location>
        <begin position="197"/>
        <end position="409"/>
    </location>
</feature>
<gene>
    <name evidence="5" type="ORF">HNAJ_LOCUS2165</name>
</gene>
<evidence type="ECO:0000313" key="7">
    <source>
        <dbReference type="WBParaSite" id="HNAJ_0000216601-mRNA-1"/>
    </source>
</evidence>
<dbReference type="AlphaFoldDB" id="A0A0R3T528"/>
<proteinExistence type="inferred from homology"/>
<evidence type="ECO:0000259" key="3">
    <source>
        <dbReference type="Pfam" id="PF04042"/>
    </source>
</evidence>
<evidence type="ECO:0000256" key="2">
    <source>
        <dbReference type="ARBA" id="ARBA00022705"/>
    </source>
</evidence>
<evidence type="ECO:0000256" key="1">
    <source>
        <dbReference type="ARBA" id="ARBA00006035"/>
    </source>
</evidence>
<dbReference type="OrthoDB" id="3763at2759"/>
<evidence type="ECO:0000259" key="4">
    <source>
        <dbReference type="Pfam" id="PF18018"/>
    </source>
</evidence>
<dbReference type="STRING" id="102285.A0A0R3T528"/>
<protein>
    <submittedName>
        <fullName evidence="7">DNA_pol_E_B domain-containing protein</fullName>
    </submittedName>
</protein>
<keyword evidence="6" id="KW-1185">Reference proteome</keyword>
<dbReference type="PANTHER" id="PTHR10416:SF0">
    <property type="entry name" value="DNA POLYMERASE DELTA SUBUNIT 2"/>
    <property type="match status" value="1"/>
</dbReference>
<comment type="similarity">
    <text evidence="1">Belongs to the DNA polymerase delta/II small subunit family.</text>
</comment>
<dbReference type="Gene3D" id="2.40.50.430">
    <property type="match status" value="1"/>
</dbReference>
<dbReference type="GO" id="GO:0006271">
    <property type="term" value="P:DNA strand elongation involved in DNA replication"/>
    <property type="evidence" value="ECO:0007669"/>
    <property type="project" value="TreeGrafter"/>
</dbReference>
<reference evidence="5 6" key="2">
    <citation type="submission" date="2018-11" db="EMBL/GenBank/DDBJ databases">
        <authorList>
            <consortium name="Pathogen Informatics"/>
        </authorList>
    </citation>
    <scope>NUCLEOTIDE SEQUENCE [LARGE SCALE GENOMIC DNA]</scope>
</reference>
<dbReference type="GO" id="GO:0003677">
    <property type="term" value="F:DNA binding"/>
    <property type="evidence" value="ECO:0007669"/>
    <property type="project" value="InterPro"/>
</dbReference>
<dbReference type="PANTHER" id="PTHR10416">
    <property type="entry name" value="DNA POLYMERASE DELTA SUBUNIT 2"/>
    <property type="match status" value="1"/>
</dbReference>
<dbReference type="Pfam" id="PF04042">
    <property type="entry name" value="DNA_pol_E_B"/>
    <property type="match status" value="1"/>
</dbReference>
<keyword evidence="2" id="KW-0235">DNA replication</keyword>
<evidence type="ECO:0000313" key="6">
    <source>
        <dbReference type="Proteomes" id="UP000278807"/>
    </source>
</evidence>
<reference evidence="7" key="1">
    <citation type="submission" date="2017-02" db="UniProtKB">
        <authorList>
            <consortium name="WormBaseParasite"/>
        </authorList>
    </citation>
    <scope>IDENTIFICATION</scope>
</reference>
<evidence type="ECO:0000313" key="5">
    <source>
        <dbReference type="EMBL" id="VDN98024.1"/>
    </source>
</evidence>
<dbReference type="Gene3D" id="3.60.21.50">
    <property type="match status" value="1"/>
</dbReference>
<name>A0A0R3T528_RODNA</name>
<dbReference type="InterPro" id="IPR040663">
    <property type="entry name" value="DNA_pol_D_N"/>
</dbReference>
<dbReference type="InterPro" id="IPR007185">
    <property type="entry name" value="DNA_pol_a/d/e_bsu"/>
</dbReference>
<dbReference type="Pfam" id="PF18018">
    <property type="entry name" value="DNA_pol_D_N"/>
    <property type="match status" value="1"/>
</dbReference>
<dbReference type="EMBL" id="UZAE01001002">
    <property type="protein sequence ID" value="VDN98024.1"/>
    <property type="molecule type" value="Genomic_DNA"/>
</dbReference>
<feature type="domain" description="DNA polymerase delta subunit OB-fold" evidence="4">
    <location>
        <begin position="25"/>
        <end position="164"/>
    </location>
</feature>
<accession>A0A0R3T528</accession>
<dbReference type="WBParaSite" id="HNAJ_0000216601-mRNA-1">
    <property type="protein sequence ID" value="HNAJ_0000216601-mRNA-1"/>
    <property type="gene ID" value="HNAJ_0000216601"/>
</dbReference>